<dbReference type="RefSeq" id="WP_330170458.1">
    <property type="nucleotide sequence ID" value="NZ_CP137080.1"/>
</dbReference>
<dbReference type="NCBIfam" id="TIGR00724">
    <property type="entry name" value="urea_amlyse_rel"/>
    <property type="match status" value="1"/>
</dbReference>
<keyword evidence="2" id="KW-0378">Hydrolase</keyword>
<dbReference type="PANTHER" id="PTHR43309">
    <property type="entry name" value="5-OXOPROLINASE SUBUNIT C"/>
    <property type="match status" value="1"/>
</dbReference>
<dbReference type="InterPro" id="IPR029000">
    <property type="entry name" value="Cyclophilin-like_dom_sf"/>
</dbReference>
<dbReference type="InterPro" id="IPR052708">
    <property type="entry name" value="PxpC"/>
</dbReference>
<name>A0AAU0MH74_9MICO</name>
<dbReference type="EMBL" id="CP137080">
    <property type="protein sequence ID" value="WOQ69334.1"/>
    <property type="molecule type" value="Genomic_DNA"/>
</dbReference>
<evidence type="ECO:0000259" key="5">
    <source>
        <dbReference type="SMART" id="SM00797"/>
    </source>
</evidence>
<dbReference type="InterPro" id="IPR003833">
    <property type="entry name" value="CT_C_D"/>
</dbReference>
<evidence type="ECO:0000256" key="1">
    <source>
        <dbReference type="ARBA" id="ARBA00022741"/>
    </source>
</evidence>
<evidence type="ECO:0000256" key="3">
    <source>
        <dbReference type="ARBA" id="ARBA00022840"/>
    </source>
</evidence>
<evidence type="ECO:0000313" key="7">
    <source>
        <dbReference type="Proteomes" id="UP001329313"/>
    </source>
</evidence>
<feature type="domain" description="Carboxyltransferase" evidence="4">
    <location>
        <begin position="20"/>
        <end position="212"/>
    </location>
</feature>
<keyword evidence="7" id="KW-1185">Reference proteome</keyword>
<sequence>MVSPDAGRGAVGAAGGAPVLRLLPMGDRAVLAEVAGLAEATALREALAGSAPRGVVDIVPAARTVLVQFDPGVLPVAAARAWIRAAHDEGGSASPGPAVGVELPIVYDGPDLDETARMLGMGAEALAARHAGAAWTVAFGGFAPGFAYLVAPDWSFEVPRLEAPRTRVPPGAVGLAGEFTGAYPRATPGGWRLIGTTGAVLFDPVRERPALLAPGTRVTWRPGRARSAAAAAPMPPADRGAGGIEVLEPGLLATVQDLGRPGHAAVGVAVSGALDRAALRLGNRLVGNRETAAGIEITLGGFRARARSDQWIAITGAAPAVTIDGVAVDAQRALLWPAGTELRLGWAQHGARAYAAVRGGIRAPVVAGSRATDRLAGIGLPHLAAGDALEAGEDAAGPVPPVDVVPWSVPPDILEIELAEGPRADWFSPDALRLLFDASWRVGAEADRVGIRLEGPPIERLRGGELPSEPMVPGAIQVPPSGQPTVLLADGPVTGGYPVIAVVAAASLDAVGQARPGTLLRFRHARRAP</sequence>
<dbReference type="SUPFAM" id="SSF50891">
    <property type="entry name" value="Cyclophilin-like"/>
    <property type="match status" value="2"/>
</dbReference>
<organism evidence="6 7">
    <name type="scientific">Microbacterium limosum</name>
    <dbReference type="NCBI Taxonomy" id="3079935"/>
    <lineage>
        <taxon>Bacteria</taxon>
        <taxon>Bacillati</taxon>
        <taxon>Actinomycetota</taxon>
        <taxon>Actinomycetes</taxon>
        <taxon>Micrococcales</taxon>
        <taxon>Microbacteriaceae</taxon>
        <taxon>Microbacterium</taxon>
    </lineage>
</organism>
<accession>A0AAU0MH74</accession>
<dbReference type="SMART" id="SM00797">
    <property type="entry name" value="AHS2"/>
    <property type="match status" value="1"/>
</dbReference>
<dbReference type="SMART" id="SM00796">
    <property type="entry name" value="AHS1"/>
    <property type="match status" value="1"/>
</dbReference>
<protein>
    <submittedName>
        <fullName evidence="6">Urea amidolyase family protein</fullName>
    </submittedName>
</protein>
<dbReference type="InterPro" id="IPR003778">
    <property type="entry name" value="CT_A_B"/>
</dbReference>
<evidence type="ECO:0000259" key="4">
    <source>
        <dbReference type="SMART" id="SM00796"/>
    </source>
</evidence>
<dbReference type="PANTHER" id="PTHR43309:SF3">
    <property type="entry name" value="5-OXOPROLINASE SUBUNIT C"/>
    <property type="match status" value="1"/>
</dbReference>
<reference evidence="6 7" key="1">
    <citation type="submission" date="2023-10" db="EMBL/GenBank/DDBJ databases">
        <title>Y20.</title>
        <authorList>
            <person name="Zhang G."/>
            <person name="Ding Y."/>
        </authorList>
    </citation>
    <scope>NUCLEOTIDE SEQUENCE [LARGE SCALE GENOMIC DNA]</scope>
    <source>
        <strain evidence="6 7">Y20</strain>
    </source>
</reference>
<dbReference type="Gene3D" id="3.30.1360.40">
    <property type="match status" value="1"/>
</dbReference>
<dbReference type="Proteomes" id="UP001329313">
    <property type="component" value="Chromosome"/>
</dbReference>
<evidence type="ECO:0000313" key="6">
    <source>
        <dbReference type="EMBL" id="WOQ69334.1"/>
    </source>
</evidence>
<dbReference type="Gene3D" id="2.40.100.10">
    <property type="entry name" value="Cyclophilin-like"/>
    <property type="match status" value="2"/>
</dbReference>
<evidence type="ECO:0000256" key="2">
    <source>
        <dbReference type="ARBA" id="ARBA00022801"/>
    </source>
</evidence>
<dbReference type="AlphaFoldDB" id="A0AAU0MH74"/>
<dbReference type="GO" id="GO:0005524">
    <property type="term" value="F:ATP binding"/>
    <property type="evidence" value="ECO:0007669"/>
    <property type="project" value="UniProtKB-KW"/>
</dbReference>
<feature type="domain" description="Carboxyltransferase" evidence="5">
    <location>
        <begin position="265"/>
        <end position="528"/>
    </location>
</feature>
<keyword evidence="3" id="KW-0067">ATP-binding</keyword>
<dbReference type="Pfam" id="PF02626">
    <property type="entry name" value="CT_A_B"/>
    <property type="match status" value="1"/>
</dbReference>
<dbReference type="GO" id="GO:0016787">
    <property type="term" value="F:hydrolase activity"/>
    <property type="evidence" value="ECO:0007669"/>
    <property type="project" value="UniProtKB-KW"/>
</dbReference>
<proteinExistence type="predicted"/>
<gene>
    <name evidence="6" type="ORF">RYJ27_11625</name>
</gene>
<dbReference type="Pfam" id="PF02682">
    <property type="entry name" value="CT_C_D"/>
    <property type="match status" value="1"/>
</dbReference>
<dbReference type="KEGG" id="mliy:RYJ27_11625"/>
<keyword evidence="1" id="KW-0547">Nucleotide-binding</keyword>
<dbReference type="SUPFAM" id="SSF160467">
    <property type="entry name" value="PH0987 N-terminal domain-like"/>
    <property type="match status" value="1"/>
</dbReference>